<keyword evidence="1" id="KW-1133">Transmembrane helix</keyword>
<feature type="transmembrane region" description="Helical" evidence="1">
    <location>
        <begin position="111"/>
        <end position="129"/>
    </location>
</feature>
<gene>
    <name evidence="2" type="ORF">LRP50_14490</name>
</gene>
<evidence type="ECO:0000256" key="1">
    <source>
        <dbReference type="SAM" id="Phobius"/>
    </source>
</evidence>
<organism evidence="2 3">
    <name type="scientific">Enterovibrio gelatinilyticus</name>
    <dbReference type="NCBI Taxonomy" id="2899819"/>
    <lineage>
        <taxon>Bacteria</taxon>
        <taxon>Pseudomonadati</taxon>
        <taxon>Pseudomonadota</taxon>
        <taxon>Gammaproteobacteria</taxon>
        <taxon>Vibrionales</taxon>
        <taxon>Vibrionaceae</taxon>
        <taxon>Enterovibrio</taxon>
    </lineage>
</organism>
<feature type="transmembrane region" description="Helical" evidence="1">
    <location>
        <begin position="141"/>
        <end position="159"/>
    </location>
</feature>
<protein>
    <submittedName>
        <fullName evidence="2">Uncharacterized protein</fullName>
    </submittedName>
</protein>
<feature type="transmembrane region" description="Helical" evidence="1">
    <location>
        <begin position="49"/>
        <end position="74"/>
    </location>
</feature>
<reference evidence="2" key="1">
    <citation type="submission" date="2021-12" db="EMBL/GenBank/DDBJ databases">
        <title>Enterovibrio ZSDZ35 sp. nov. and Enterovibrio ZSDZ42 sp. nov., isolated from coastal seawater in Qingdao.</title>
        <authorList>
            <person name="Zhang P."/>
        </authorList>
    </citation>
    <scope>NUCLEOTIDE SEQUENCE</scope>
    <source>
        <strain evidence="2">ZSDZ42</strain>
    </source>
</reference>
<dbReference type="EMBL" id="JAJUBC010000016">
    <property type="protein sequence ID" value="MDD1794343.1"/>
    <property type="molecule type" value="Genomic_DNA"/>
</dbReference>
<evidence type="ECO:0000313" key="2">
    <source>
        <dbReference type="EMBL" id="MDD1794343.1"/>
    </source>
</evidence>
<dbReference type="RefSeq" id="WP_274165173.1">
    <property type="nucleotide sequence ID" value="NZ_JAJUBC010000016.1"/>
</dbReference>
<feature type="transmembrane region" description="Helical" evidence="1">
    <location>
        <begin position="86"/>
        <end position="105"/>
    </location>
</feature>
<comment type="caution">
    <text evidence="2">The sequence shown here is derived from an EMBL/GenBank/DDBJ whole genome shotgun (WGS) entry which is preliminary data.</text>
</comment>
<dbReference type="Proteomes" id="UP001149400">
    <property type="component" value="Unassembled WGS sequence"/>
</dbReference>
<accession>A0ABT5R247</accession>
<feature type="transmembrane region" description="Helical" evidence="1">
    <location>
        <begin position="210"/>
        <end position="231"/>
    </location>
</feature>
<keyword evidence="3" id="KW-1185">Reference proteome</keyword>
<feature type="transmembrane region" description="Helical" evidence="1">
    <location>
        <begin position="20"/>
        <end position="43"/>
    </location>
</feature>
<feature type="transmembrane region" description="Helical" evidence="1">
    <location>
        <begin position="237"/>
        <end position="255"/>
    </location>
</feature>
<proteinExistence type="predicted"/>
<keyword evidence="1" id="KW-0472">Membrane</keyword>
<name>A0ABT5R247_9GAMM</name>
<evidence type="ECO:0000313" key="3">
    <source>
        <dbReference type="Proteomes" id="UP001149400"/>
    </source>
</evidence>
<feature type="transmembrane region" description="Helical" evidence="1">
    <location>
        <begin position="165"/>
        <end position="198"/>
    </location>
</feature>
<keyword evidence="1" id="KW-0812">Transmembrane</keyword>
<sequence>MISQILGQYQLKAQGGAVMWYATMLMVTASVMVIGAALSAAIVDGNIPLLAFAIPALFFLGSGGIAVWLLTIGLVGFGALMPYQPIAISLSLWMILPALVLITGARRNWQVSLLVVSVVIAMECGVLALQGDQKLGGAMSYTLLQILCVITVWVSTYFWKPIKKLSWWPVLLILALLAGGWTQGALLAFCGSVLAITLQELQRVGGEAKGDKLSVILPAIAFATIVVFPQFSVPNPVFVAWLLSLTIAWLGDYLLNAENEEE</sequence>